<evidence type="ECO:0000256" key="4">
    <source>
        <dbReference type="ARBA" id="ARBA00022741"/>
    </source>
</evidence>
<evidence type="ECO:0000256" key="1">
    <source>
        <dbReference type="ARBA" id="ARBA00004417"/>
    </source>
</evidence>
<keyword evidence="8" id="KW-1185">Reference proteome</keyword>
<evidence type="ECO:0000256" key="3">
    <source>
        <dbReference type="ARBA" id="ARBA00022448"/>
    </source>
</evidence>
<proteinExistence type="inferred from homology"/>
<dbReference type="FunFam" id="3.40.50.300:FF:000042">
    <property type="entry name" value="Maltose/maltodextrin ABC transporter, ATP-binding protein"/>
    <property type="match status" value="1"/>
</dbReference>
<name>A0A2T5VI86_9HYPH</name>
<dbReference type="PANTHER" id="PTHR42781">
    <property type="entry name" value="SPERMIDINE/PUTRESCINE IMPORT ATP-BINDING PROTEIN POTA"/>
    <property type="match status" value="1"/>
</dbReference>
<evidence type="ECO:0000313" key="8">
    <source>
        <dbReference type="Proteomes" id="UP000244081"/>
    </source>
</evidence>
<dbReference type="PROSITE" id="PS50893">
    <property type="entry name" value="ABC_TRANSPORTER_2"/>
    <property type="match status" value="1"/>
</dbReference>
<sequence>MSDIRIDAIDKSFGDTAVLREVSLHIASGEFVAILGPSGCGKTTLLRCLAGFETLDGGRIEIGGELVSAPRHHVPPERRNIGVVFQNYALWPHMSVAQNVAYGLKVAGLAKKQRAERVARVLEVVELGALADRRPADLSGGQRQRVALARCLAMESRAVLLDEPLANLDVHLRGALEEEFAAFHKRSGATMFYITHDQSEALALADRVAVMDKGRILQFDRPEALFARPANETVAGFIGEGRVLEAEDIRPLGNGRAAASLLGQKVELRCAPGEGPRSRASISIHPGDLHLVSDDATANADAGGIAANVTRATYRGAYLRADVMAGPQGSVPLSINIPAPASVSQGQRVTLSLRDGWVIPQTVHSAAASSLPSSACL</sequence>
<evidence type="ECO:0000259" key="6">
    <source>
        <dbReference type="PROSITE" id="PS50893"/>
    </source>
</evidence>
<dbReference type="GO" id="GO:0043190">
    <property type="term" value="C:ATP-binding cassette (ABC) transporter complex"/>
    <property type="evidence" value="ECO:0007669"/>
    <property type="project" value="UniProtKB-ARBA"/>
</dbReference>
<feature type="domain" description="ABC transporter" evidence="6">
    <location>
        <begin position="4"/>
        <end position="238"/>
    </location>
</feature>
<dbReference type="InterPro" id="IPR003439">
    <property type="entry name" value="ABC_transporter-like_ATP-bd"/>
</dbReference>
<dbReference type="GO" id="GO:0005524">
    <property type="term" value="F:ATP binding"/>
    <property type="evidence" value="ECO:0007669"/>
    <property type="project" value="UniProtKB-KW"/>
</dbReference>
<reference evidence="7 8" key="1">
    <citation type="submission" date="2018-04" db="EMBL/GenBank/DDBJ databases">
        <title>Genomic Encyclopedia of Archaeal and Bacterial Type Strains, Phase II (KMG-II): from individual species to whole genera.</title>
        <authorList>
            <person name="Goeker M."/>
        </authorList>
    </citation>
    <scope>NUCLEOTIDE SEQUENCE [LARGE SCALE GENOMIC DNA]</scope>
    <source>
        <strain evidence="7 8">DSM 23382</strain>
    </source>
</reference>
<keyword evidence="3" id="KW-0813">Transport</keyword>
<dbReference type="InterPro" id="IPR027417">
    <property type="entry name" value="P-loop_NTPase"/>
</dbReference>
<protein>
    <submittedName>
        <fullName evidence="7">Iron(III) transport system ATP-binding protein</fullName>
    </submittedName>
</protein>
<comment type="caution">
    <text evidence="7">The sequence shown here is derived from an EMBL/GenBank/DDBJ whole genome shotgun (WGS) entry which is preliminary data.</text>
</comment>
<dbReference type="OrthoDB" id="9802264at2"/>
<comment type="subcellular location">
    <subcellularLocation>
        <location evidence="1">Cell inner membrane</location>
        <topology evidence="1">Peripheral membrane protein</topology>
    </subcellularLocation>
</comment>
<dbReference type="AlphaFoldDB" id="A0A2T5VI86"/>
<dbReference type="SMART" id="SM00382">
    <property type="entry name" value="AAA"/>
    <property type="match status" value="1"/>
</dbReference>
<dbReference type="GO" id="GO:0016887">
    <property type="term" value="F:ATP hydrolysis activity"/>
    <property type="evidence" value="ECO:0007669"/>
    <property type="project" value="InterPro"/>
</dbReference>
<dbReference type="Gene3D" id="3.40.50.300">
    <property type="entry name" value="P-loop containing nucleotide triphosphate hydrolases"/>
    <property type="match status" value="1"/>
</dbReference>
<dbReference type="SUPFAM" id="SSF52540">
    <property type="entry name" value="P-loop containing nucleoside triphosphate hydrolases"/>
    <property type="match status" value="1"/>
</dbReference>
<gene>
    <name evidence="7" type="ORF">C8N35_1011481</name>
</gene>
<dbReference type="Proteomes" id="UP000244081">
    <property type="component" value="Unassembled WGS sequence"/>
</dbReference>
<organism evidence="7 8">
    <name type="scientific">Breoghania corrubedonensis</name>
    <dbReference type="NCBI Taxonomy" id="665038"/>
    <lineage>
        <taxon>Bacteria</taxon>
        <taxon>Pseudomonadati</taxon>
        <taxon>Pseudomonadota</taxon>
        <taxon>Alphaproteobacteria</taxon>
        <taxon>Hyphomicrobiales</taxon>
        <taxon>Stappiaceae</taxon>
        <taxon>Breoghania</taxon>
    </lineage>
</organism>
<evidence type="ECO:0000256" key="2">
    <source>
        <dbReference type="ARBA" id="ARBA00005417"/>
    </source>
</evidence>
<dbReference type="InterPro" id="IPR003593">
    <property type="entry name" value="AAA+_ATPase"/>
</dbReference>
<dbReference type="InterPro" id="IPR050093">
    <property type="entry name" value="ABC_SmlMolc_Importer"/>
</dbReference>
<dbReference type="PROSITE" id="PS00211">
    <property type="entry name" value="ABC_TRANSPORTER_1"/>
    <property type="match status" value="1"/>
</dbReference>
<accession>A0A2T5VI86</accession>
<dbReference type="InterPro" id="IPR017871">
    <property type="entry name" value="ABC_transporter-like_CS"/>
</dbReference>
<keyword evidence="5 7" id="KW-0067">ATP-binding</keyword>
<comment type="similarity">
    <text evidence="2">Belongs to the ABC transporter superfamily.</text>
</comment>
<dbReference type="RefSeq" id="WP_107988858.1">
    <property type="nucleotide sequence ID" value="NZ_QAYG01000001.1"/>
</dbReference>
<dbReference type="PANTHER" id="PTHR42781:SF4">
    <property type="entry name" value="SPERMIDINE_PUTRESCINE IMPORT ATP-BINDING PROTEIN POTA"/>
    <property type="match status" value="1"/>
</dbReference>
<evidence type="ECO:0000256" key="5">
    <source>
        <dbReference type="ARBA" id="ARBA00022840"/>
    </source>
</evidence>
<evidence type="ECO:0000313" key="7">
    <source>
        <dbReference type="EMBL" id="PTW63428.1"/>
    </source>
</evidence>
<dbReference type="GO" id="GO:0140359">
    <property type="term" value="F:ABC-type transporter activity"/>
    <property type="evidence" value="ECO:0007669"/>
    <property type="project" value="UniProtKB-ARBA"/>
</dbReference>
<keyword evidence="4" id="KW-0547">Nucleotide-binding</keyword>
<dbReference type="EMBL" id="QAYG01000001">
    <property type="protein sequence ID" value="PTW63428.1"/>
    <property type="molecule type" value="Genomic_DNA"/>
</dbReference>
<dbReference type="Pfam" id="PF00005">
    <property type="entry name" value="ABC_tran"/>
    <property type="match status" value="1"/>
</dbReference>